<dbReference type="SMART" id="SM00222">
    <property type="entry name" value="Sec7"/>
    <property type="match status" value="1"/>
</dbReference>
<dbReference type="Pfam" id="PF12783">
    <property type="entry name" value="Sec7-like_HUS"/>
    <property type="match status" value="1"/>
</dbReference>
<dbReference type="OrthoDB" id="430364at2759"/>
<feature type="compositionally biased region" description="Basic and acidic residues" evidence="1">
    <location>
        <begin position="1598"/>
        <end position="1610"/>
    </location>
</feature>
<feature type="region of interest" description="Disordered" evidence="1">
    <location>
        <begin position="1773"/>
        <end position="1812"/>
    </location>
</feature>
<evidence type="ECO:0000313" key="4">
    <source>
        <dbReference type="Proteomes" id="UP000694044"/>
    </source>
</evidence>
<dbReference type="CDD" id="cd00171">
    <property type="entry name" value="Sec7"/>
    <property type="match status" value="1"/>
</dbReference>
<feature type="compositionally biased region" description="Basic and acidic residues" evidence="1">
    <location>
        <begin position="1727"/>
        <end position="1751"/>
    </location>
</feature>
<dbReference type="Proteomes" id="UP000694044">
    <property type="component" value="Unassembled WGS sequence"/>
</dbReference>
<dbReference type="FunFam" id="1.10.1000.11:FF:000002">
    <property type="entry name" value="Cytohesin 1"/>
    <property type="match status" value="1"/>
</dbReference>
<evidence type="ECO:0000313" key="3">
    <source>
        <dbReference type="EMBL" id="KAG7387650.1"/>
    </source>
</evidence>
<gene>
    <name evidence="3" type="primary">GBF1_2</name>
    <name evidence="3" type="ORF">PHYPSEUDO_013900</name>
</gene>
<accession>A0A8T1W624</accession>
<dbReference type="GO" id="GO:0032012">
    <property type="term" value="P:regulation of ARF protein signal transduction"/>
    <property type="evidence" value="ECO:0007669"/>
    <property type="project" value="InterPro"/>
</dbReference>
<dbReference type="InterPro" id="IPR032691">
    <property type="entry name" value="Mon2/Sec7/BIG1-like_HUS"/>
</dbReference>
<comment type="caution">
    <text evidence="3">The sequence shown here is derived from an EMBL/GenBank/DDBJ whole genome shotgun (WGS) entry which is preliminary data.</text>
</comment>
<proteinExistence type="predicted"/>
<protein>
    <submittedName>
        <fullName evidence="3">G-box binding factor</fullName>
    </submittedName>
</protein>
<feature type="domain" description="SEC7" evidence="2">
    <location>
        <begin position="577"/>
        <end position="792"/>
    </location>
</feature>
<dbReference type="PROSITE" id="PS50190">
    <property type="entry name" value="SEC7"/>
    <property type="match status" value="1"/>
</dbReference>
<reference evidence="3" key="1">
    <citation type="submission" date="2021-02" db="EMBL/GenBank/DDBJ databases">
        <authorList>
            <person name="Palmer J.M."/>
        </authorList>
    </citation>
    <scope>NUCLEOTIDE SEQUENCE</scope>
    <source>
        <strain evidence="3">SCRP734</strain>
    </source>
</reference>
<sequence>MAAVRSVLLSDIQSVLSLARRRHGFLLSATSGQRSNQQSPLAVFQSFSLLRGRLLRSESEWRCLYAAEPPLIDTFSAIFDVFWTDMAELSPVNVVKPFLDVIRHDHASSTVTGAALEAVMNFLRSWPWAEVKDQNGAADALSDIVDAVSHCRFQETGVESDQNVLVLVVHVLHAVVRSPCGASLSDHSMWQLVESLYALSRGNRHDPHITLPLRSTGTNFLHDTVAFIFSNAAIYSDLAPVAEPATASSDPLRPGFGLPCAVKIVGFLCQKLHQKNYVPPPAPDAPATASGNTTSRREVLLSFSLLQRALIACDAELMTGVPSLMLFIKDDLCSAILRYCRLGACAELKIPVVCLELIRLLWSKLRSELKMQVEALFNGVFYHTMHWCLANMDVNSPEFPRGDDVAPPAGGASGQPDEKPVTMVDAASDEFSGDMLSKSRLYNISFEILDCLVDLLAEATLLPDLYVNYDCDGNRCDLTQTLFELLSQVAQQSHVACFESHEETHFLWAQAVGEIALRGMFNALYVVHLRTHPEMPVVSGDSSNGPSDEEMNEDALLVEQDEQFSPADAEEFASAEVLFKKRQRKKFFQHGIQEFNRKPLAGIKYLQQNTFLPTPLDSMSLATFLRSLPQGLNKNAVGVYLGAMGKEVKGFEKTEIHEADTMDFHRDVLTDFVRSCNFEGESIVTALRMFLASFRLPGEAQQIDRILNTFSLQVYEQCRERFLMASVDVAYLLSFSLIMLNTDLHNPNIRSDKKMKLADFIKNNKNYGQEVSKGLDLPDDFLTELYNTIAKDEIKTFEDGGKHGEVTSDRWKDLLNQAESNPRNSRLIVHHPSVHLRSSSTPRGIGIVHGTSSPLAPDAMRTMKQARLTKSASSPANGATALPKSATWEQQDGVDGLAPLYASSGNQYDRHIFELVQQSLVRAFSSVFQQFVVDSQAKDAARGEDLSVGGSYEMHYVPQKSALQLACNGFVLCAAVASHLSLVEHCNSLFIRLCKYTSLLSSDIYPTGYNSRENGIWVYCDNQSAPVATAAVLKLVSTCSLALHSRSWKYFFHVVSGLREFHVLPSRIMYPSDEIKLELMTPDERLEFIDLVYQNKKELERKIALSAQEQDGGNGDAGGFFSGVAWLLSALDSNLGGSAPGSTTPTKSHLSPGFEQYQLSPAELASHTEDLVIEGKTPKLQPSDGDEHDPRGEFGTDQWIRTTLQPYRLEFLMQDVASLPSRALAEVIEALHDETLLVLRGPNEKESQKDRKKSTKLSLSQGGCVLFEHLLSQVISLSGSLFDGGTNDEDGISAILEAHYTQILEFLRPVLLTNHSPSGLTYENACFLLHKSINGLFAWVTRTHSDANGLLLVNFLGTLMEMSGDDELIRPFLTPIMCGLDRYVTLVQPSNLHYSRMDWLTICNLISWSVGMAHAASHGFGLLERLVTEKIWNGDGNEILISDCYTKMTMFAMKARDPHDSWTPSRPIDLLLFMFDTLRPDAPNYVEERLRFLGGMAVVSRHLLLNQIKQELSNDLVVAAIEGLKHMLREHTGTEQSFKPMAWLDVLRYGLIPVGFDLLNGSAPKHSGGAMHFGDDEEETNSPFLYYRRQLPSMNDESSLKRPNEAHVHNDANGPTGRRRRPSTMKDPLALRPHVVVVQLLSLVVCEELTKLQTCAKFPSVWEDVAELLVGLLEYTAMENPPAAGDGAASGEVLIAALERRSVLSAHEEILEHSKGIVRRLAVIQGEETKEPDDAKEQEGAKSEETGDAAERPWQPNVLMQVLEEKCRSNPDLLDQLFSSKDDTGSAGERTPPIEEVDGENVEEENDSDEAS</sequence>
<organism evidence="3 4">
    <name type="scientific">Phytophthora pseudosyringae</name>
    <dbReference type="NCBI Taxonomy" id="221518"/>
    <lineage>
        <taxon>Eukaryota</taxon>
        <taxon>Sar</taxon>
        <taxon>Stramenopiles</taxon>
        <taxon>Oomycota</taxon>
        <taxon>Peronosporomycetes</taxon>
        <taxon>Peronosporales</taxon>
        <taxon>Peronosporaceae</taxon>
        <taxon>Phytophthora</taxon>
    </lineage>
</organism>
<feature type="compositionally biased region" description="Acidic residues" evidence="1">
    <location>
        <begin position="1795"/>
        <end position="1812"/>
    </location>
</feature>
<keyword evidence="4" id="KW-1185">Reference proteome</keyword>
<dbReference type="InterPro" id="IPR000904">
    <property type="entry name" value="Sec7_dom"/>
</dbReference>
<dbReference type="EMBL" id="JAGDFM010000075">
    <property type="protein sequence ID" value="KAG7387650.1"/>
    <property type="molecule type" value="Genomic_DNA"/>
</dbReference>
<feature type="region of interest" description="Disordered" evidence="1">
    <location>
        <begin position="837"/>
        <end position="857"/>
    </location>
</feature>
<name>A0A8T1W624_9STRA</name>
<dbReference type="Pfam" id="PF01369">
    <property type="entry name" value="Sec7"/>
    <property type="match status" value="1"/>
</dbReference>
<feature type="region of interest" description="Disordered" evidence="1">
    <location>
        <begin position="1595"/>
        <end position="1624"/>
    </location>
</feature>
<dbReference type="PANTHER" id="PTHR10663:SF388">
    <property type="entry name" value="GOLGI-SPECIFIC BREFELDIN A-RESISTANCE GUANINE NUCLEOTIDE EXCHANGE FACTOR 1"/>
    <property type="match status" value="1"/>
</dbReference>
<evidence type="ECO:0000259" key="2">
    <source>
        <dbReference type="PROSITE" id="PS50190"/>
    </source>
</evidence>
<dbReference type="PANTHER" id="PTHR10663">
    <property type="entry name" value="GUANYL-NUCLEOTIDE EXCHANGE FACTOR"/>
    <property type="match status" value="1"/>
</dbReference>
<feature type="region of interest" description="Disordered" evidence="1">
    <location>
        <begin position="400"/>
        <end position="419"/>
    </location>
</feature>
<feature type="region of interest" description="Disordered" evidence="1">
    <location>
        <begin position="1725"/>
        <end position="1758"/>
    </location>
</feature>
<evidence type="ECO:0000256" key="1">
    <source>
        <dbReference type="SAM" id="MobiDB-lite"/>
    </source>
</evidence>
<dbReference type="GO" id="GO:0005085">
    <property type="term" value="F:guanyl-nucleotide exchange factor activity"/>
    <property type="evidence" value="ECO:0007669"/>
    <property type="project" value="InterPro"/>
</dbReference>